<dbReference type="InterPro" id="IPR006379">
    <property type="entry name" value="HAD-SF_hydro_IIB"/>
</dbReference>
<keyword evidence="1" id="KW-1133">Transmembrane helix</keyword>
<dbReference type="GO" id="GO:0005829">
    <property type="term" value="C:cytosol"/>
    <property type="evidence" value="ECO:0007669"/>
    <property type="project" value="TreeGrafter"/>
</dbReference>
<dbReference type="Gene3D" id="3.30.1240.10">
    <property type="match status" value="1"/>
</dbReference>
<dbReference type="Gene3D" id="3.40.50.1000">
    <property type="entry name" value="HAD superfamily/HAD-like"/>
    <property type="match status" value="1"/>
</dbReference>
<dbReference type="InterPro" id="IPR036412">
    <property type="entry name" value="HAD-like_sf"/>
</dbReference>
<dbReference type="GO" id="GO:0016791">
    <property type="term" value="F:phosphatase activity"/>
    <property type="evidence" value="ECO:0007669"/>
    <property type="project" value="TreeGrafter"/>
</dbReference>
<evidence type="ECO:0000313" key="3">
    <source>
        <dbReference type="Proteomes" id="UP000294743"/>
    </source>
</evidence>
<organism evidence="2 3">
    <name type="scientific">Breznakia blatticola</name>
    <dbReference type="NCBI Taxonomy" id="1754012"/>
    <lineage>
        <taxon>Bacteria</taxon>
        <taxon>Bacillati</taxon>
        <taxon>Bacillota</taxon>
        <taxon>Erysipelotrichia</taxon>
        <taxon>Erysipelotrichales</taxon>
        <taxon>Erysipelotrichaceae</taxon>
        <taxon>Breznakia</taxon>
    </lineage>
</organism>
<keyword evidence="1" id="KW-0812">Transmembrane</keyword>
<keyword evidence="3" id="KW-1185">Reference proteome</keyword>
<evidence type="ECO:0000313" key="2">
    <source>
        <dbReference type="EMBL" id="TDW16191.1"/>
    </source>
</evidence>
<protein>
    <submittedName>
        <fullName evidence="2">HAD superfamily hydrolase (TIGR01484 family)</fullName>
    </submittedName>
</protein>
<proteinExistence type="predicted"/>
<comment type="caution">
    <text evidence="2">The sequence shown here is derived from an EMBL/GenBank/DDBJ whole genome shotgun (WGS) entry which is preliminary data.</text>
</comment>
<reference evidence="2 3" key="1">
    <citation type="submission" date="2019-03" db="EMBL/GenBank/DDBJ databases">
        <title>Genomic Encyclopedia of Type Strains, Phase IV (KMG-IV): sequencing the most valuable type-strain genomes for metagenomic binning, comparative biology and taxonomic classification.</title>
        <authorList>
            <person name="Goeker M."/>
        </authorList>
    </citation>
    <scope>NUCLEOTIDE SEQUENCE [LARGE SCALE GENOMIC DNA]</scope>
    <source>
        <strain evidence="2 3">DSM 28867</strain>
    </source>
</reference>
<dbReference type="Proteomes" id="UP000294743">
    <property type="component" value="Unassembled WGS sequence"/>
</dbReference>
<sequence>MKVLASDVDGTLTNSKGEIKKKTVDAITNWIDAGNIFIFVTGRDILTLKKDIDKYKIPFHFAVCNNGSVVYNSAYKPIYEAKFPGSLAKKIICDPIVRSSVYYILSAGFERMVVESDNEAASTYNYYTKEIELDEIEKYDYYGIDMRFDTYDKVKTATKLLREAYGSEVSFHPNIETIDVNGLHDNKATSLQWLLDHHLPKSDKVLVVGDGGNDKQMIEIFHGYAMNIGNEEVKSIASAIVDDVSDIINEHLDKRQKPILNMHWKILLYLIGLGISLYCFPLYVSYFYISLFFFKQSYNRYRDRYKDPLYKNKVIQNITLGLLWIVLIVIQCI</sequence>
<gene>
    <name evidence="2" type="ORF">EDD63_12718</name>
</gene>
<keyword evidence="2" id="KW-0378">Hydrolase</keyword>
<keyword evidence="1" id="KW-0472">Membrane</keyword>
<dbReference type="EMBL" id="SODD01000027">
    <property type="protein sequence ID" value="TDW16191.1"/>
    <property type="molecule type" value="Genomic_DNA"/>
</dbReference>
<evidence type="ECO:0000256" key="1">
    <source>
        <dbReference type="SAM" id="Phobius"/>
    </source>
</evidence>
<dbReference type="AlphaFoldDB" id="A0A4R7ZID5"/>
<feature type="transmembrane region" description="Helical" evidence="1">
    <location>
        <begin position="266"/>
        <end position="294"/>
    </location>
</feature>
<feature type="transmembrane region" description="Helical" evidence="1">
    <location>
        <begin position="314"/>
        <end position="332"/>
    </location>
</feature>
<dbReference type="PANTHER" id="PTHR10000">
    <property type="entry name" value="PHOSPHOSERINE PHOSPHATASE"/>
    <property type="match status" value="1"/>
</dbReference>
<accession>A0A4R7ZID5</accession>
<dbReference type="RefSeq" id="WP_134170122.1">
    <property type="nucleotide sequence ID" value="NZ_SODD01000027.1"/>
</dbReference>
<dbReference type="OrthoDB" id="306707at2"/>
<dbReference type="InterPro" id="IPR023214">
    <property type="entry name" value="HAD_sf"/>
</dbReference>
<dbReference type="PANTHER" id="PTHR10000:SF8">
    <property type="entry name" value="HAD SUPERFAMILY HYDROLASE-LIKE, TYPE 3"/>
    <property type="match status" value="1"/>
</dbReference>
<dbReference type="Pfam" id="PF08282">
    <property type="entry name" value="Hydrolase_3"/>
    <property type="match status" value="1"/>
</dbReference>
<dbReference type="GO" id="GO:0000287">
    <property type="term" value="F:magnesium ion binding"/>
    <property type="evidence" value="ECO:0007669"/>
    <property type="project" value="TreeGrafter"/>
</dbReference>
<dbReference type="NCBIfam" id="TIGR01484">
    <property type="entry name" value="HAD-SF-IIB"/>
    <property type="match status" value="1"/>
</dbReference>
<dbReference type="SUPFAM" id="SSF56784">
    <property type="entry name" value="HAD-like"/>
    <property type="match status" value="1"/>
</dbReference>
<name>A0A4R7ZID5_9FIRM</name>